<dbReference type="EMBL" id="BNAP01000050">
    <property type="protein sequence ID" value="GHH05155.1"/>
    <property type="molecule type" value="Genomic_DNA"/>
</dbReference>
<proteinExistence type="predicted"/>
<accession>A0A8J3HBN6</accession>
<protein>
    <submittedName>
        <fullName evidence="1">Uncharacterized protein</fullName>
    </submittedName>
</protein>
<name>A0A8J3HBN6_9RHOB</name>
<comment type="caution">
    <text evidence="1">The sequence shown here is derived from an EMBL/GenBank/DDBJ whole genome shotgun (WGS) entry which is preliminary data.</text>
</comment>
<dbReference type="AlphaFoldDB" id="A0A8J3HBN6"/>
<gene>
    <name evidence="1" type="ORF">GCM10010961_43920</name>
</gene>
<reference evidence="1" key="1">
    <citation type="journal article" date="2014" name="Int. J. Syst. Evol. Microbiol.">
        <title>Complete genome sequence of Corynebacterium casei LMG S-19264T (=DSM 44701T), isolated from a smear-ripened cheese.</title>
        <authorList>
            <consortium name="US DOE Joint Genome Institute (JGI-PGF)"/>
            <person name="Walter F."/>
            <person name="Albersmeier A."/>
            <person name="Kalinowski J."/>
            <person name="Ruckert C."/>
        </authorList>
    </citation>
    <scope>NUCLEOTIDE SEQUENCE</scope>
    <source>
        <strain evidence="1">CGMCC 1.7081</strain>
    </source>
</reference>
<sequence>MIDTCAAGGVLGFGSNSPIGKGSWSGMGSPYETVPNFVPDAFFYAIGKRSSNMMAS</sequence>
<organism evidence="1 2">
    <name type="scientific">Pseudodonghicola xiamenensis</name>
    <dbReference type="NCBI Taxonomy" id="337702"/>
    <lineage>
        <taxon>Bacteria</taxon>
        <taxon>Pseudomonadati</taxon>
        <taxon>Pseudomonadota</taxon>
        <taxon>Alphaproteobacteria</taxon>
        <taxon>Rhodobacterales</taxon>
        <taxon>Paracoccaceae</taxon>
        <taxon>Pseudodonghicola</taxon>
    </lineage>
</organism>
<evidence type="ECO:0000313" key="1">
    <source>
        <dbReference type="EMBL" id="GHH05155.1"/>
    </source>
</evidence>
<evidence type="ECO:0000313" key="2">
    <source>
        <dbReference type="Proteomes" id="UP000611500"/>
    </source>
</evidence>
<keyword evidence="2" id="KW-1185">Reference proteome</keyword>
<dbReference type="Proteomes" id="UP000611500">
    <property type="component" value="Unassembled WGS sequence"/>
</dbReference>
<reference evidence="1" key="2">
    <citation type="submission" date="2020-09" db="EMBL/GenBank/DDBJ databases">
        <authorList>
            <person name="Sun Q."/>
            <person name="Zhou Y."/>
        </authorList>
    </citation>
    <scope>NUCLEOTIDE SEQUENCE</scope>
    <source>
        <strain evidence="1">CGMCC 1.7081</strain>
    </source>
</reference>